<keyword evidence="5" id="KW-1185">Reference proteome</keyword>
<dbReference type="EMBL" id="CAXLJM020000049">
    <property type="protein sequence ID" value="CAL8114184.1"/>
    <property type="molecule type" value="Genomic_DNA"/>
</dbReference>
<feature type="signal peptide" evidence="3">
    <location>
        <begin position="1"/>
        <end position="16"/>
    </location>
</feature>
<evidence type="ECO:0000313" key="4">
    <source>
        <dbReference type="EMBL" id="CAL8114184.1"/>
    </source>
</evidence>
<keyword evidence="3" id="KW-0732">Signal</keyword>
<organism evidence="4 5">
    <name type="scientific">Orchesella dallaii</name>
    <dbReference type="NCBI Taxonomy" id="48710"/>
    <lineage>
        <taxon>Eukaryota</taxon>
        <taxon>Metazoa</taxon>
        <taxon>Ecdysozoa</taxon>
        <taxon>Arthropoda</taxon>
        <taxon>Hexapoda</taxon>
        <taxon>Collembola</taxon>
        <taxon>Entomobryomorpha</taxon>
        <taxon>Entomobryoidea</taxon>
        <taxon>Orchesellidae</taxon>
        <taxon>Orchesellinae</taxon>
        <taxon>Orchesella</taxon>
    </lineage>
</organism>
<keyword evidence="1 2" id="KW-0193">Cuticle</keyword>
<evidence type="ECO:0000256" key="3">
    <source>
        <dbReference type="SAM" id="SignalP"/>
    </source>
</evidence>
<dbReference type="PANTHER" id="PTHR10380">
    <property type="entry name" value="CUTICLE PROTEIN"/>
    <property type="match status" value="1"/>
</dbReference>
<dbReference type="InterPro" id="IPR031311">
    <property type="entry name" value="CHIT_BIND_RR_consensus"/>
</dbReference>
<gene>
    <name evidence="4" type="ORF">ODALV1_LOCUS16352</name>
</gene>
<dbReference type="Proteomes" id="UP001642540">
    <property type="component" value="Unassembled WGS sequence"/>
</dbReference>
<sequence>MKAFVVLAALVAAASANPQVLLNNLGYYGVPGAITYGAAPYVSQSIIAPAVTKTQYHAQDELGQASYGYAHPGQAHAAVRDAAGNVRGSYAYVNPEGKEVRVEYVADGAGFRVASNALPVGPIAGPAPVVANLVAPVPVQDTPEVIQARANHAVAHAEALARSGRKKRGILASAVIPSAVTGYSSVISHPSAVTGYSSVISHPTVALGSVASPYYGYSTLSSSVLAPQVLGYSALSSPLVSSQLVSAPAVVAAAQPVREATLTKVVNTPGHAVSYRVD</sequence>
<name>A0ABP1QXF1_9HEXA</name>
<reference evidence="4 5" key="1">
    <citation type="submission" date="2024-08" db="EMBL/GenBank/DDBJ databases">
        <authorList>
            <person name="Cucini C."/>
            <person name="Frati F."/>
        </authorList>
    </citation>
    <scope>NUCLEOTIDE SEQUENCE [LARGE SCALE GENOMIC DNA]</scope>
</reference>
<feature type="chain" id="PRO_5046106137" description="Cuticle protein 7" evidence="3">
    <location>
        <begin position="17"/>
        <end position="278"/>
    </location>
</feature>
<proteinExistence type="predicted"/>
<evidence type="ECO:0008006" key="6">
    <source>
        <dbReference type="Google" id="ProtNLM"/>
    </source>
</evidence>
<dbReference type="Pfam" id="PF00379">
    <property type="entry name" value="Chitin_bind_4"/>
    <property type="match status" value="1"/>
</dbReference>
<accession>A0ABP1QXF1</accession>
<evidence type="ECO:0000313" key="5">
    <source>
        <dbReference type="Proteomes" id="UP001642540"/>
    </source>
</evidence>
<dbReference type="PROSITE" id="PS00233">
    <property type="entry name" value="CHIT_BIND_RR_1"/>
    <property type="match status" value="1"/>
</dbReference>
<dbReference type="PANTHER" id="PTHR10380:SF196">
    <property type="entry name" value="CUTICULAR PROTEIN 72EA"/>
    <property type="match status" value="1"/>
</dbReference>
<evidence type="ECO:0000256" key="2">
    <source>
        <dbReference type="PROSITE-ProRule" id="PRU00497"/>
    </source>
</evidence>
<dbReference type="InterPro" id="IPR000618">
    <property type="entry name" value="Insect_cuticle"/>
</dbReference>
<protein>
    <recommendedName>
        <fullName evidence="6">Cuticle protein 7</fullName>
    </recommendedName>
</protein>
<comment type="caution">
    <text evidence="4">The sequence shown here is derived from an EMBL/GenBank/DDBJ whole genome shotgun (WGS) entry which is preliminary data.</text>
</comment>
<evidence type="ECO:0000256" key="1">
    <source>
        <dbReference type="ARBA" id="ARBA00022460"/>
    </source>
</evidence>
<dbReference type="InterPro" id="IPR050468">
    <property type="entry name" value="Cuticle_Struct_Prot"/>
</dbReference>
<dbReference type="PROSITE" id="PS51155">
    <property type="entry name" value="CHIT_BIND_RR_2"/>
    <property type="match status" value="1"/>
</dbReference>